<dbReference type="RefSeq" id="WP_150510974.1">
    <property type="nucleotide sequence ID" value="NZ_BMSQ01000036.1"/>
</dbReference>
<evidence type="ECO:0000313" key="4">
    <source>
        <dbReference type="Proteomes" id="UP000326505"/>
    </source>
</evidence>
<dbReference type="Proteomes" id="UP000326505">
    <property type="component" value="Chromosome"/>
</dbReference>
<dbReference type="Proteomes" id="UP000549009">
    <property type="component" value="Unassembled WGS sequence"/>
</dbReference>
<evidence type="ECO:0000256" key="1">
    <source>
        <dbReference type="SAM" id="MobiDB-lite"/>
    </source>
</evidence>
<evidence type="ECO:0000313" key="5">
    <source>
        <dbReference type="Proteomes" id="UP000549009"/>
    </source>
</evidence>
<protein>
    <submittedName>
        <fullName evidence="3">Uncharacterized protein</fullName>
    </submittedName>
</protein>
<evidence type="ECO:0000313" key="2">
    <source>
        <dbReference type="EMBL" id="MBB5103332.1"/>
    </source>
</evidence>
<sequence>MKPGNATLTAALAARERIAAHVIRLGGQDMSTQVQSWALDRAYSTDLPDAMRAFSGSASAQADIALSGKGGASAPALYGPWAPRASGDVARPRQSVVHSWGLGTHAMGTLPTFRGTVRSRSAQSGEDTVRLSALDGAERLRMPAQLPRPAGGIDPATPYGDATNWVASDVWCVDHLLMGSGVHTAPPPRAGCILYASMHGGAAANVGYLKTLSGNWEKWSKKDAPWECSASGNRMGGTWAKYIPQMRPVNRNHSDGLWLEIWAKNTSRVPATVDSSIKFSLSWDAGKGVMHTVDIKVDFREGAVTYSGRQLNPPQEYGPVETYVDALKSDFGRWHLGFWLTVSSGGTAAITGHLVSPRDPLIEISRKTIPTMDVPPGAMADLTIDISSIQVEGLQLSQLAAKPSSVAARMQEGMWDKSATLDEPKIPVRMLPAVSGSAWDAITQIARATLSTAEFDSAGVFRWRGPERWQTPPEKPDLTVTSERELASLTLTEEIDACRNHCSVRWASWYRVKANMANVKEAINVIQINPGQTRSIAWTVGNDELDTTPPATAETVVPDTIRFGSAQIGRTPVVHGAVEVGTHREDGKLVLSMRNRSSETVWLRGNALNGLSLSLVTPTMDSGASPTEHWEVSQDSTSQRYYGVQQYEHDAQGWIQQEEPAQRIAEILKSAGAYPIPLLGDVEILPDPRIELGDAVRVVDSTGAQLDTLAWVIGIKLSAENGEIRQTLTLRGTTANGPPKDAGLTPDRPTDPTLTPW</sequence>
<organism evidence="3 4">
    <name type="scientific">Streptomyces spectabilis</name>
    <dbReference type="NCBI Taxonomy" id="68270"/>
    <lineage>
        <taxon>Bacteria</taxon>
        <taxon>Bacillati</taxon>
        <taxon>Actinomycetota</taxon>
        <taxon>Actinomycetes</taxon>
        <taxon>Kitasatosporales</taxon>
        <taxon>Streptomycetaceae</taxon>
        <taxon>Streptomyces</taxon>
    </lineage>
</organism>
<accession>A0A5P2X9H9</accession>
<feature type="compositionally biased region" description="Low complexity" evidence="1">
    <location>
        <begin position="744"/>
        <end position="757"/>
    </location>
</feature>
<reference evidence="2 5" key="2">
    <citation type="submission" date="2020-08" db="EMBL/GenBank/DDBJ databases">
        <title>Genomic Encyclopedia of Type Strains, Phase III (KMG-III): the genomes of soil and plant-associated and newly described type strains.</title>
        <authorList>
            <person name="Whitman W."/>
        </authorList>
    </citation>
    <scope>NUCLEOTIDE SEQUENCE [LARGE SCALE GENOMIC DNA]</scope>
    <source>
        <strain evidence="2 5">CECT 3146</strain>
    </source>
</reference>
<name>A0A5P2X9H9_STRST</name>
<gene>
    <name evidence="3" type="ORF">CP982_14830</name>
    <name evidence="2" type="ORF">FHS40_002385</name>
</gene>
<feature type="region of interest" description="Disordered" evidence="1">
    <location>
        <begin position="731"/>
        <end position="757"/>
    </location>
</feature>
<dbReference type="OrthoDB" id="3894953at2"/>
<dbReference type="AlphaFoldDB" id="A0A5P2X9H9"/>
<dbReference type="EMBL" id="JACHJD010000003">
    <property type="protein sequence ID" value="MBB5103332.1"/>
    <property type="molecule type" value="Genomic_DNA"/>
</dbReference>
<dbReference type="KEGG" id="sspb:CP982_14830"/>
<dbReference type="EMBL" id="CP023690">
    <property type="protein sequence ID" value="QEV59855.1"/>
    <property type="molecule type" value="Genomic_DNA"/>
</dbReference>
<reference evidence="3 4" key="1">
    <citation type="submission" date="2017-09" db="EMBL/GenBank/DDBJ databases">
        <authorList>
            <person name="Lee N."/>
            <person name="Cho B.-K."/>
        </authorList>
    </citation>
    <scope>NUCLEOTIDE SEQUENCE [LARGE SCALE GENOMIC DNA]</scope>
    <source>
        <strain evidence="3 4">ATCC 27465</strain>
    </source>
</reference>
<evidence type="ECO:0000313" key="3">
    <source>
        <dbReference type="EMBL" id="QEV59855.1"/>
    </source>
</evidence>
<keyword evidence="5" id="KW-1185">Reference proteome</keyword>
<proteinExistence type="predicted"/>